<sequence>MTEARHIFLEIDTYRLLSSPTTDDPPAALVLENTRLFDQGSMALGTPIQSFSILVEKNQDIFFTILPHLLYTDHKLYFNALVVGPGKIVITPYLDPEERPVSFKVTVVEAPENQQLAFSLKAVLQYQQGTEVKTMNLTIDPVLRANQGHGED</sequence>
<organism evidence="1 2">
    <name type="scientific">Chitinophaga qingshengii</name>
    <dbReference type="NCBI Taxonomy" id="1569794"/>
    <lineage>
        <taxon>Bacteria</taxon>
        <taxon>Pseudomonadati</taxon>
        <taxon>Bacteroidota</taxon>
        <taxon>Chitinophagia</taxon>
        <taxon>Chitinophagales</taxon>
        <taxon>Chitinophagaceae</taxon>
        <taxon>Chitinophaga</taxon>
    </lineage>
</organism>
<comment type="caution">
    <text evidence="1">The sequence shown here is derived from an EMBL/GenBank/DDBJ whole genome shotgun (WGS) entry which is preliminary data.</text>
</comment>
<keyword evidence="2" id="KW-1185">Reference proteome</keyword>
<evidence type="ECO:0000313" key="2">
    <source>
        <dbReference type="Proteomes" id="UP000659124"/>
    </source>
</evidence>
<accession>A0ABR7TI13</accession>
<dbReference type="RefSeq" id="WP_188087226.1">
    <property type="nucleotide sequence ID" value="NZ_JACVFC010000001.1"/>
</dbReference>
<reference evidence="1 2" key="1">
    <citation type="submission" date="2020-09" db="EMBL/GenBank/DDBJ databases">
        <title>Genome sequences of type strains of Chitinophaga qingshengii and Chitinophaga varians.</title>
        <authorList>
            <person name="Kittiwongwattana C."/>
        </authorList>
    </citation>
    <scope>NUCLEOTIDE SEQUENCE [LARGE SCALE GENOMIC DNA]</scope>
    <source>
        <strain evidence="1 2">JCM 30026</strain>
    </source>
</reference>
<proteinExistence type="predicted"/>
<protein>
    <submittedName>
        <fullName evidence="1">Uncharacterized protein</fullName>
    </submittedName>
</protein>
<gene>
    <name evidence="1" type="ORF">ICL07_07115</name>
</gene>
<dbReference type="EMBL" id="JACVFC010000001">
    <property type="protein sequence ID" value="MBC9930141.1"/>
    <property type="molecule type" value="Genomic_DNA"/>
</dbReference>
<evidence type="ECO:0000313" key="1">
    <source>
        <dbReference type="EMBL" id="MBC9930141.1"/>
    </source>
</evidence>
<name>A0ABR7TI13_9BACT</name>
<dbReference type="Proteomes" id="UP000659124">
    <property type="component" value="Unassembled WGS sequence"/>
</dbReference>